<keyword evidence="3" id="KW-1185">Reference proteome</keyword>
<feature type="non-terminal residue" evidence="2">
    <location>
        <position position="1"/>
    </location>
</feature>
<name>A0AAN5CY92_9BILA</name>
<evidence type="ECO:0000313" key="2">
    <source>
        <dbReference type="EMBL" id="GMR52742.1"/>
    </source>
</evidence>
<comment type="caution">
    <text evidence="2">The sequence shown here is derived from an EMBL/GenBank/DDBJ whole genome shotgun (WGS) entry which is preliminary data.</text>
</comment>
<keyword evidence="1" id="KW-0732">Signal</keyword>
<organism evidence="2 3">
    <name type="scientific">Pristionchus mayeri</name>
    <dbReference type="NCBI Taxonomy" id="1317129"/>
    <lineage>
        <taxon>Eukaryota</taxon>
        <taxon>Metazoa</taxon>
        <taxon>Ecdysozoa</taxon>
        <taxon>Nematoda</taxon>
        <taxon>Chromadorea</taxon>
        <taxon>Rhabditida</taxon>
        <taxon>Rhabditina</taxon>
        <taxon>Diplogasteromorpha</taxon>
        <taxon>Diplogasteroidea</taxon>
        <taxon>Neodiplogasteridae</taxon>
        <taxon>Pristionchus</taxon>
    </lineage>
</organism>
<evidence type="ECO:0000256" key="1">
    <source>
        <dbReference type="SAM" id="SignalP"/>
    </source>
</evidence>
<gene>
    <name evidence="2" type="ORF">PMAYCL1PPCAC_22937</name>
</gene>
<reference evidence="3" key="1">
    <citation type="submission" date="2022-10" db="EMBL/GenBank/DDBJ databases">
        <title>Genome assembly of Pristionchus species.</title>
        <authorList>
            <person name="Yoshida K."/>
            <person name="Sommer R.J."/>
        </authorList>
    </citation>
    <scope>NUCLEOTIDE SEQUENCE [LARGE SCALE GENOMIC DNA]</scope>
    <source>
        <strain evidence="3">RS5460</strain>
    </source>
</reference>
<accession>A0AAN5CY92</accession>
<dbReference type="Proteomes" id="UP001328107">
    <property type="component" value="Unassembled WGS sequence"/>
</dbReference>
<dbReference type="AlphaFoldDB" id="A0AAN5CY92"/>
<sequence>TSEMLALLVACLLFSPVLSIGWPPVERVPEFEAARIDCSKRCVRPDGHMEEYDHCFKFIERREESYTCDDVKPFVFQYLVYTEPICDGRNTYLFTSDFEITLRGEKTSRNETSTPEFTDCLKKCGSPYVNNCTADQKPSVVYELFGENAELITLSGCESPSRSSRLQTKLR</sequence>
<feature type="signal peptide" evidence="1">
    <location>
        <begin position="1"/>
        <end position="19"/>
    </location>
</feature>
<proteinExistence type="predicted"/>
<feature type="chain" id="PRO_5042862116" evidence="1">
    <location>
        <begin position="20"/>
        <end position="171"/>
    </location>
</feature>
<dbReference type="EMBL" id="BTRK01000005">
    <property type="protein sequence ID" value="GMR52742.1"/>
    <property type="molecule type" value="Genomic_DNA"/>
</dbReference>
<evidence type="ECO:0000313" key="3">
    <source>
        <dbReference type="Proteomes" id="UP001328107"/>
    </source>
</evidence>
<protein>
    <submittedName>
        <fullName evidence="2">Uncharacterized protein</fullName>
    </submittedName>
</protein>